<dbReference type="Gene3D" id="1.20.140.10">
    <property type="entry name" value="Butyryl-CoA Dehydrogenase, subunit A, domain 3"/>
    <property type="match status" value="1"/>
</dbReference>
<evidence type="ECO:0000256" key="2">
    <source>
        <dbReference type="ARBA" id="ARBA00009347"/>
    </source>
</evidence>
<evidence type="ECO:0000259" key="7">
    <source>
        <dbReference type="Pfam" id="PF00441"/>
    </source>
</evidence>
<dbReference type="InterPro" id="IPR036250">
    <property type="entry name" value="AcylCo_DH-like_C"/>
</dbReference>
<dbReference type="Gene3D" id="1.10.540.10">
    <property type="entry name" value="Acyl-CoA dehydrogenase/oxidase, N-terminal domain"/>
    <property type="match status" value="1"/>
</dbReference>
<feature type="domain" description="Acyl-CoA oxidase/dehydrogenase middle" evidence="8">
    <location>
        <begin position="161"/>
        <end position="269"/>
    </location>
</feature>
<dbReference type="InterPro" id="IPR006091">
    <property type="entry name" value="Acyl-CoA_Oxase/DH_mid-dom"/>
</dbReference>
<feature type="domain" description="Acyl-CoA dehydrogenase/oxidase N-terminal" evidence="9">
    <location>
        <begin position="37"/>
        <end position="156"/>
    </location>
</feature>
<evidence type="ECO:0000259" key="10">
    <source>
        <dbReference type="Pfam" id="PF12806"/>
    </source>
</evidence>
<evidence type="ECO:0000256" key="5">
    <source>
        <dbReference type="ARBA" id="ARBA00023002"/>
    </source>
</evidence>
<dbReference type="SUPFAM" id="SSF56645">
    <property type="entry name" value="Acyl-CoA dehydrogenase NM domain-like"/>
    <property type="match status" value="1"/>
</dbReference>
<dbReference type="InterPro" id="IPR037069">
    <property type="entry name" value="AcylCoA_DH/ox_N_sf"/>
</dbReference>
<evidence type="ECO:0000256" key="6">
    <source>
        <dbReference type="RuleBase" id="RU362125"/>
    </source>
</evidence>
<feature type="domain" description="Acetyl-CoA dehydrogenase-like C-terminal" evidence="10">
    <location>
        <begin position="462"/>
        <end position="584"/>
    </location>
</feature>
<keyword evidence="12" id="KW-1185">Reference proteome</keyword>
<evidence type="ECO:0000259" key="8">
    <source>
        <dbReference type="Pfam" id="PF02770"/>
    </source>
</evidence>
<dbReference type="RefSeq" id="WP_406648759.1">
    <property type="nucleotide sequence ID" value="NZ_CP123584.1"/>
</dbReference>
<evidence type="ECO:0000256" key="3">
    <source>
        <dbReference type="ARBA" id="ARBA00022630"/>
    </source>
</evidence>
<dbReference type="InterPro" id="IPR009075">
    <property type="entry name" value="AcylCo_DH/oxidase_C"/>
</dbReference>
<feature type="domain" description="Acyl-CoA dehydrogenase/oxidase C-terminal" evidence="7">
    <location>
        <begin position="280"/>
        <end position="445"/>
    </location>
</feature>
<organism evidence="11 12">
    <name type="scientific">Aliisedimentitalea scapharcae</name>
    <dbReference type="NCBI Taxonomy" id="1524259"/>
    <lineage>
        <taxon>Bacteria</taxon>
        <taxon>Pseudomonadati</taxon>
        <taxon>Pseudomonadota</taxon>
        <taxon>Alphaproteobacteria</taxon>
        <taxon>Rhodobacterales</taxon>
        <taxon>Roseobacteraceae</taxon>
        <taxon>Aliisedimentitalea</taxon>
    </lineage>
</organism>
<proteinExistence type="inferred from homology"/>
<evidence type="ECO:0000256" key="4">
    <source>
        <dbReference type="ARBA" id="ARBA00022827"/>
    </source>
</evidence>
<comment type="cofactor">
    <cofactor evidence="1 6">
        <name>FAD</name>
        <dbReference type="ChEBI" id="CHEBI:57692"/>
    </cofactor>
</comment>
<evidence type="ECO:0000256" key="1">
    <source>
        <dbReference type="ARBA" id="ARBA00001974"/>
    </source>
</evidence>
<dbReference type="Pfam" id="PF00441">
    <property type="entry name" value="Acyl-CoA_dh_1"/>
    <property type="match status" value="1"/>
</dbReference>
<dbReference type="EMBL" id="CP123584">
    <property type="protein sequence ID" value="WZK90206.1"/>
    <property type="molecule type" value="Genomic_DNA"/>
</dbReference>
<dbReference type="PANTHER" id="PTHR42803">
    <property type="entry name" value="ACYL-COA DEHYDROGENASE"/>
    <property type="match status" value="1"/>
</dbReference>
<dbReference type="Pfam" id="PF02770">
    <property type="entry name" value="Acyl-CoA_dh_M"/>
    <property type="match status" value="1"/>
</dbReference>
<evidence type="ECO:0000313" key="11">
    <source>
        <dbReference type="EMBL" id="WZK90206.1"/>
    </source>
</evidence>
<sequence>MTYQAPIRDIMFNIEHLSGWPQVTSLGVYSDIDQTDAQAALEGFGRFCEDVIAPLSTIGDETGAQFNGTQVVMPQPYEQAYGQFVEMGWQSLSHPTEFGGMGLPRVVGAAATEMLNAADMSFGLCPLLTDGASHALLITGSEDQKKRYLEPLITGQWSGTMNLTEPQAGSDLGRVRTKAEPQSDGSFAVSGTKIFITFGEHDLSENIVHLVLARTPGAPAGPKGLSLFIVPKYLVQDDGSLGDRNAVTCVSIEHKLGVRASPTAVLDYDKAKGFLIGEENRGLEYMFVMMTSARFSVGVQGIAVSDRAYQHAVTYAQERQQSRPVDGSSKDAVPIVQHPDVRRMLLRMRALTEGGRALAATTAGWLDIAHNGVEDYRRDADAMAEFLVPLVKGYCTERSVEVTSLGVQVHGGMGFIEETGVAQFYRDSRILPIYEGTTAIQANDLLGRKVMRDNGDTARRFSGMVQETVEELRKGSAKAKGIADRLSEARDLFETSLAWLLDTARRDPNAAFAGGVPFLMLSGNLATAWQLGRSAVIAEAKLAQGEDVEFMSQKVATAQFYAHHILVECHAECARILQGSPSLFDDGIQL</sequence>
<dbReference type="SUPFAM" id="SSF47203">
    <property type="entry name" value="Acyl-CoA dehydrogenase C-terminal domain-like"/>
    <property type="match status" value="1"/>
</dbReference>
<dbReference type="Pfam" id="PF12806">
    <property type="entry name" value="Acyl-CoA_dh_C"/>
    <property type="match status" value="1"/>
</dbReference>
<dbReference type="InterPro" id="IPR046373">
    <property type="entry name" value="Acyl-CoA_Oxase/DH_mid-dom_sf"/>
</dbReference>
<comment type="similarity">
    <text evidence="2 6">Belongs to the acyl-CoA dehydrogenase family.</text>
</comment>
<dbReference type="Gene3D" id="2.40.110.10">
    <property type="entry name" value="Butyryl-CoA Dehydrogenase, subunit A, domain 2"/>
    <property type="match status" value="1"/>
</dbReference>
<evidence type="ECO:0000259" key="9">
    <source>
        <dbReference type="Pfam" id="PF02771"/>
    </source>
</evidence>
<reference evidence="11 12" key="1">
    <citation type="submission" date="2023-04" db="EMBL/GenBank/DDBJ databases">
        <title>Complete genome sequence of Alisedimentitalea scapharcae.</title>
        <authorList>
            <person name="Rong J.-C."/>
            <person name="Yi M.-L."/>
            <person name="Zhao Q."/>
        </authorList>
    </citation>
    <scope>NUCLEOTIDE SEQUENCE [LARGE SCALE GENOMIC DNA]</scope>
    <source>
        <strain evidence="11 12">KCTC 42119</strain>
    </source>
</reference>
<gene>
    <name evidence="11" type="ORF">QEZ52_06570</name>
</gene>
<keyword evidence="5 6" id="KW-0560">Oxidoreductase</keyword>
<dbReference type="Pfam" id="PF02771">
    <property type="entry name" value="Acyl-CoA_dh_N"/>
    <property type="match status" value="1"/>
</dbReference>
<dbReference type="InterPro" id="IPR009100">
    <property type="entry name" value="AcylCoA_DH/oxidase_NM_dom_sf"/>
</dbReference>
<dbReference type="InterPro" id="IPR025878">
    <property type="entry name" value="Acyl-CoA_dh-like_C_dom"/>
</dbReference>
<dbReference type="InterPro" id="IPR013786">
    <property type="entry name" value="AcylCoA_DH/ox_N"/>
</dbReference>
<evidence type="ECO:0000313" key="12">
    <source>
        <dbReference type="Proteomes" id="UP001623232"/>
    </source>
</evidence>
<keyword evidence="3 6" id="KW-0285">Flavoprotein</keyword>
<name>A0ABZ2XVR8_9RHOB</name>
<dbReference type="PANTHER" id="PTHR42803:SF1">
    <property type="entry name" value="BROAD-SPECIFICITY LINEAR ACYL-COA DEHYDROGENASE FADE5"/>
    <property type="match status" value="1"/>
</dbReference>
<keyword evidence="4 6" id="KW-0274">FAD</keyword>
<protein>
    <submittedName>
        <fullName evidence="11">Acyl-CoA dehydrogenase</fullName>
    </submittedName>
</protein>
<dbReference type="Proteomes" id="UP001623232">
    <property type="component" value="Chromosome"/>
</dbReference>
<accession>A0ABZ2XVR8</accession>
<dbReference type="InterPro" id="IPR052166">
    <property type="entry name" value="Diverse_Acyl-CoA_DH"/>
</dbReference>